<keyword evidence="1" id="KW-0472">Membrane</keyword>
<name>A0A0F8XRD9_9ZZZZ</name>
<evidence type="ECO:0000256" key="1">
    <source>
        <dbReference type="SAM" id="Phobius"/>
    </source>
</evidence>
<accession>A0A0F8XRD9</accession>
<evidence type="ECO:0000313" key="2">
    <source>
        <dbReference type="EMBL" id="KKK63765.1"/>
    </source>
</evidence>
<protein>
    <submittedName>
        <fullName evidence="2">Uncharacterized protein</fullName>
    </submittedName>
</protein>
<feature type="non-terminal residue" evidence="2">
    <location>
        <position position="165"/>
    </location>
</feature>
<reference evidence="2" key="1">
    <citation type="journal article" date="2015" name="Nature">
        <title>Complex archaea that bridge the gap between prokaryotes and eukaryotes.</title>
        <authorList>
            <person name="Spang A."/>
            <person name="Saw J.H."/>
            <person name="Jorgensen S.L."/>
            <person name="Zaremba-Niedzwiedzka K."/>
            <person name="Martijn J."/>
            <person name="Lind A.E."/>
            <person name="van Eijk R."/>
            <person name="Schleper C."/>
            <person name="Guy L."/>
            <person name="Ettema T.J."/>
        </authorList>
    </citation>
    <scope>NUCLEOTIDE SEQUENCE</scope>
</reference>
<dbReference type="AlphaFoldDB" id="A0A0F8XRD9"/>
<dbReference type="EMBL" id="LAZR01061343">
    <property type="protein sequence ID" value="KKK63765.1"/>
    <property type="molecule type" value="Genomic_DNA"/>
</dbReference>
<feature type="transmembrane region" description="Helical" evidence="1">
    <location>
        <begin position="12"/>
        <end position="33"/>
    </location>
</feature>
<organism evidence="2">
    <name type="scientific">marine sediment metagenome</name>
    <dbReference type="NCBI Taxonomy" id="412755"/>
    <lineage>
        <taxon>unclassified sequences</taxon>
        <taxon>metagenomes</taxon>
        <taxon>ecological metagenomes</taxon>
    </lineage>
</organism>
<sequence length="165" mass="18616">MNIQKTQRGFGYVKVLVSIPLLLIGLMALVFAYTELNKAYWDYRVKGLCEKDGGVTVFETVELTKEEYEMYGGIKGVIPVPSETASYAAKHEYLSSYKKQLIRDSNPSIYRWVGTVYRVSDKKTLGKVVGYHRGGGDFPTIISHPTGFDCKDINIKLDVDQQIFS</sequence>
<comment type="caution">
    <text evidence="2">The sequence shown here is derived from an EMBL/GenBank/DDBJ whole genome shotgun (WGS) entry which is preliminary data.</text>
</comment>
<proteinExistence type="predicted"/>
<gene>
    <name evidence="2" type="ORF">LCGC14_2990990</name>
</gene>
<keyword evidence="1" id="KW-1133">Transmembrane helix</keyword>
<keyword evidence="1" id="KW-0812">Transmembrane</keyword>